<dbReference type="PANTHER" id="PTHR32332">
    <property type="entry name" value="2-NITROPROPANE DIOXYGENASE"/>
    <property type="match status" value="1"/>
</dbReference>
<accession>A0A917SN32</accession>
<dbReference type="SUPFAM" id="SSF51412">
    <property type="entry name" value="Inosine monophosphate dehydrogenase (IMPDH)"/>
    <property type="match status" value="1"/>
</dbReference>
<sequence length="320" mass="33097">MIDTSFTRAFGLEHPIVSAPMARVAGGRLAAAVSAGGGLGLIGGGYCDADWIETEMAEAGNTPVGMGFITWKLDQAPGVLDRVLERRPRAVFLSFGDPVPYGERVRAAGARLFCQVQTLDDARCAVDAGADVIVAQGTEAGGHGARRATLTLVPEVADYLEGAAPGTHLLAAGGVVDGRGLAAALMLGAGGVLCGTRFWACREALVPEGQMRMALAADGDQTTRGKVIDAARGLTDWPERFDLRTLRNPFVDAWSGRAEALAADEKARAAWSEAAARGDPEMAPPIVGEGIGMICDAPAAAEILAAMSGAAERLLTGGWR</sequence>
<dbReference type="GO" id="GO:0018580">
    <property type="term" value="F:nitronate monooxygenase activity"/>
    <property type="evidence" value="ECO:0007669"/>
    <property type="project" value="InterPro"/>
</dbReference>
<comment type="caution">
    <text evidence="4">The sequence shown here is derived from an EMBL/GenBank/DDBJ whole genome shotgun (WGS) entry which is preliminary data.</text>
</comment>
<dbReference type="CDD" id="cd04730">
    <property type="entry name" value="NPD_like"/>
    <property type="match status" value="1"/>
</dbReference>
<evidence type="ECO:0000256" key="2">
    <source>
        <dbReference type="ARBA" id="ARBA00022643"/>
    </source>
</evidence>
<protein>
    <submittedName>
        <fullName evidence="4">Hypothetical 2-nitropropane dioxygenase</fullName>
    </submittedName>
</protein>
<dbReference type="AlphaFoldDB" id="A0A917SN32"/>
<dbReference type="Gene3D" id="3.20.20.70">
    <property type="entry name" value="Aldolase class I"/>
    <property type="match status" value="1"/>
</dbReference>
<keyword evidence="3" id="KW-0560">Oxidoreductase</keyword>
<dbReference type="InterPro" id="IPR004136">
    <property type="entry name" value="NMO"/>
</dbReference>
<keyword evidence="4" id="KW-0223">Dioxygenase</keyword>
<proteinExistence type="predicted"/>
<reference evidence="4" key="1">
    <citation type="journal article" date="2014" name="Int. J. Syst. Evol. Microbiol.">
        <title>Complete genome sequence of Corynebacterium casei LMG S-19264T (=DSM 44701T), isolated from a smear-ripened cheese.</title>
        <authorList>
            <consortium name="US DOE Joint Genome Institute (JGI-PGF)"/>
            <person name="Walter F."/>
            <person name="Albersmeier A."/>
            <person name="Kalinowski J."/>
            <person name="Ruckert C."/>
        </authorList>
    </citation>
    <scope>NUCLEOTIDE SEQUENCE</scope>
    <source>
        <strain evidence="4">CGMCC 1.6293</strain>
    </source>
</reference>
<evidence type="ECO:0000313" key="5">
    <source>
        <dbReference type="Proteomes" id="UP000649829"/>
    </source>
</evidence>
<evidence type="ECO:0000256" key="1">
    <source>
        <dbReference type="ARBA" id="ARBA00022630"/>
    </source>
</evidence>
<keyword evidence="2" id="KW-0288">FMN</keyword>
<dbReference type="PANTHER" id="PTHR32332:SF31">
    <property type="entry name" value="2-NITROPROPANE DIOXYGENASE FAMILY, PUTATIVE (AFU_ORTHOLOGUE AFUA_2G09850)-RELATED"/>
    <property type="match status" value="1"/>
</dbReference>
<organism evidence="4 5">
    <name type="scientific">Pseudooceanicola nanhaiensis</name>
    <dbReference type="NCBI Taxonomy" id="375761"/>
    <lineage>
        <taxon>Bacteria</taxon>
        <taxon>Pseudomonadati</taxon>
        <taxon>Pseudomonadota</taxon>
        <taxon>Alphaproteobacteria</taxon>
        <taxon>Rhodobacterales</taxon>
        <taxon>Paracoccaceae</taxon>
        <taxon>Pseudooceanicola</taxon>
    </lineage>
</organism>
<keyword evidence="1" id="KW-0285">Flavoprotein</keyword>
<evidence type="ECO:0000256" key="3">
    <source>
        <dbReference type="ARBA" id="ARBA00023002"/>
    </source>
</evidence>
<dbReference type="GO" id="GO:0051213">
    <property type="term" value="F:dioxygenase activity"/>
    <property type="evidence" value="ECO:0007669"/>
    <property type="project" value="UniProtKB-KW"/>
</dbReference>
<keyword evidence="5" id="KW-1185">Reference proteome</keyword>
<evidence type="ECO:0000313" key="4">
    <source>
        <dbReference type="EMBL" id="GGL87483.1"/>
    </source>
</evidence>
<dbReference type="Pfam" id="PF03060">
    <property type="entry name" value="NMO"/>
    <property type="match status" value="2"/>
</dbReference>
<name>A0A917SN32_9RHOB</name>
<dbReference type="InterPro" id="IPR013785">
    <property type="entry name" value="Aldolase_TIM"/>
</dbReference>
<dbReference type="Proteomes" id="UP000649829">
    <property type="component" value="Unassembled WGS sequence"/>
</dbReference>
<dbReference type="EMBL" id="BMLF01000001">
    <property type="protein sequence ID" value="GGL87483.1"/>
    <property type="molecule type" value="Genomic_DNA"/>
</dbReference>
<reference evidence="4" key="2">
    <citation type="submission" date="2020-09" db="EMBL/GenBank/DDBJ databases">
        <authorList>
            <person name="Sun Q."/>
            <person name="Zhou Y."/>
        </authorList>
    </citation>
    <scope>NUCLEOTIDE SEQUENCE</scope>
    <source>
        <strain evidence="4">CGMCC 1.6293</strain>
    </source>
</reference>
<dbReference type="RefSeq" id="WP_028285600.1">
    <property type="nucleotide sequence ID" value="NZ_BMLF01000001.1"/>
</dbReference>
<gene>
    <name evidence="4" type="ORF">GCM10011534_06800</name>
</gene>